<keyword evidence="4 8" id="KW-0812">Transmembrane</keyword>
<dbReference type="PROSITE" id="PS00216">
    <property type="entry name" value="SUGAR_TRANSPORT_1"/>
    <property type="match status" value="2"/>
</dbReference>
<dbReference type="Gene3D" id="1.20.1250.20">
    <property type="entry name" value="MFS general substrate transporter like domains"/>
    <property type="match status" value="1"/>
</dbReference>
<dbReference type="PRINTS" id="PR00171">
    <property type="entry name" value="SUGRTRNSPORT"/>
</dbReference>
<evidence type="ECO:0000256" key="1">
    <source>
        <dbReference type="ARBA" id="ARBA00004141"/>
    </source>
</evidence>
<feature type="transmembrane region" description="Helical" evidence="8">
    <location>
        <begin position="446"/>
        <end position="466"/>
    </location>
</feature>
<sequence>MGFQQHGDGEMGLSGIPLGSKNKYKKMNSDLAENDYDDVLNQQHIEERRNTTRKYVLACAIFASLNNVLLGYDVGVMSGAVIFIKEDLNISEVKEEFLVGILSVISLLGSLGGGRTSDIIGRKWTMGVGAVVFQLGALTMTVAPSFSVLLIGRILAGVGIGFGVVIAPIYIAEISPNISRGTLTSFPEIFINLGILLGYVSNYAFSGFSLHINWRIMLAVGILPSVFIGFALFVIPESPRWLVMQKRIEEAREVLMKTIDNEKEVDERLAEIQQAAGVSSNCLSHKEEKPVWRELMSPSRSLRRMLITGCGIQCFQQITGIDATVYYSPEIFKAAGIEDNSKLLAATVAVGISKTIFILVAIVLVDKIGRKPLLYISTIGMTTCLLSIGTILSVFGQGSFVIAMAILFVCGNVAFFSVGLGPVCWVVTSEIFPLRLRAQASSIGFVGNRLCSGLVAMSFLSVARAITVAGTFYLFAAISALAVLFVYMAVPETKGKTLEEIEMIFQKEGGMQGSETQLGDVDVEQLVQNRTALTN</sequence>
<evidence type="ECO:0000313" key="11">
    <source>
        <dbReference type="Proteomes" id="UP001341840"/>
    </source>
</evidence>
<proteinExistence type="inferred from homology"/>
<evidence type="ECO:0000256" key="3">
    <source>
        <dbReference type="ARBA" id="ARBA00022448"/>
    </source>
</evidence>
<dbReference type="EMBL" id="JASCZI010060821">
    <property type="protein sequence ID" value="MED6136209.1"/>
    <property type="molecule type" value="Genomic_DNA"/>
</dbReference>
<feature type="transmembrane region" description="Helical" evidence="8">
    <location>
        <begin position="305"/>
        <end position="328"/>
    </location>
</feature>
<evidence type="ECO:0000256" key="5">
    <source>
        <dbReference type="ARBA" id="ARBA00022989"/>
    </source>
</evidence>
<feature type="transmembrane region" description="Helical" evidence="8">
    <location>
        <begin position="150"/>
        <end position="171"/>
    </location>
</feature>
<feature type="transmembrane region" description="Helical" evidence="8">
    <location>
        <begin position="183"/>
        <end position="200"/>
    </location>
</feature>
<comment type="subcellular location">
    <subcellularLocation>
        <location evidence="1">Membrane</location>
        <topology evidence="1">Multi-pass membrane protein</topology>
    </subcellularLocation>
</comment>
<organism evidence="10 11">
    <name type="scientific">Stylosanthes scabra</name>
    <dbReference type="NCBI Taxonomy" id="79078"/>
    <lineage>
        <taxon>Eukaryota</taxon>
        <taxon>Viridiplantae</taxon>
        <taxon>Streptophyta</taxon>
        <taxon>Embryophyta</taxon>
        <taxon>Tracheophyta</taxon>
        <taxon>Spermatophyta</taxon>
        <taxon>Magnoliopsida</taxon>
        <taxon>eudicotyledons</taxon>
        <taxon>Gunneridae</taxon>
        <taxon>Pentapetalae</taxon>
        <taxon>rosids</taxon>
        <taxon>fabids</taxon>
        <taxon>Fabales</taxon>
        <taxon>Fabaceae</taxon>
        <taxon>Papilionoideae</taxon>
        <taxon>50 kb inversion clade</taxon>
        <taxon>dalbergioids sensu lato</taxon>
        <taxon>Dalbergieae</taxon>
        <taxon>Pterocarpus clade</taxon>
        <taxon>Stylosanthes</taxon>
    </lineage>
</organism>
<evidence type="ECO:0000256" key="4">
    <source>
        <dbReference type="ARBA" id="ARBA00022692"/>
    </source>
</evidence>
<feature type="domain" description="Major facilitator superfamily (MFS) profile" evidence="9">
    <location>
        <begin position="59"/>
        <end position="494"/>
    </location>
</feature>
<dbReference type="InterPro" id="IPR005828">
    <property type="entry name" value="MFS_sugar_transport-like"/>
</dbReference>
<dbReference type="InterPro" id="IPR020846">
    <property type="entry name" value="MFS_dom"/>
</dbReference>
<dbReference type="SUPFAM" id="SSF103473">
    <property type="entry name" value="MFS general substrate transporter"/>
    <property type="match status" value="1"/>
</dbReference>
<dbReference type="Pfam" id="PF00083">
    <property type="entry name" value="Sugar_tr"/>
    <property type="match status" value="1"/>
</dbReference>
<dbReference type="PROSITE" id="PS50850">
    <property type="entry name" value="MFS"/>
    <property type="match status" value="1"/>
</dbReference>
<feature type="transmembrane region" description="Helical" evidence="8">
    <location>
        <begin position="212"/>
        <end position="235"/>
    </location>
</feature>
<evidence type="ECO:0000259" key="9">
    <source>
        <dbReference type="PROSITE" id="PS50850"/>
    </source>
</evidence>
<dbReference type="NCBIfam" id="TIGR00879">
    <property type="entry name" value="SP"/>
    <property type="match status" value="1"/>
</dbReference>
<accession>A0ABU6SIJ7</accession>
<feature type="transmembrane region" description="Helical" evidence="8">
    <location>
        <begin position="126"/>
        <end position="144"/>
    </location>
</feature>
<keyword evidence="6 8" id="KW-0472">Membrane</keyword>
<gene>
    <name evidence="10" type="primary">PLT4_4</name>
    <name evidence="10" type="ORF">PIB30_053931</name>
</gene>
<evidence type="ECO:0000313" key="10">
    <source>
        <dbReference type="EMBL" id="MED6136209.1"/>
    </source>
</evidence>
<keyword evidence="11" id="KW-1185">Reference proteome</keyword>
<dbReference type="PANTHER" id="PTHR48020">
    <property type="entry name" value="PROTON MYO-INOSITOL COTRANSPORTER"/>
    <property type="match status" value="1"/>
</dbReference>
<dbReference type="PANTHER" id="PTHR48020:SF49">
    <property type="entry name" value="SUGAR TRANSPORTER"/>
    <property type="match status" value="1"/>
</dbReference>
<feature type="transmembrane region" description="Helical" evidence="8">
    <location>
        <begin position="401"/>
        <end position="425"/>
    </location>
</feature>
<evidence type="ECO:0000256" key="2">
    <source>
        <dbReference type="ARBA" id="ARBA00010992"/>
    </source>
</evidence>
<feature type="transmembrane region" description="Helical" evidence="8">
    <location>
        <begin position="55"/>
        <end position="84"/>
    </location>
</feature>
<dbReference type="Proteomes" id="UP001341840">
    <property type="component" value="Unassembled WGS sequence"/>
</dbReference>
<feature type="transmembrane region" description="Helical" evidence="8">
    <location>
        <begin position="343"/>
        <end position="365"/>
    </location>
</feature>
<dbReference type="InterPro" id="IPR003663">
    <property type="entry name" value="Sugar/inositol_transpt"/>
</dbReference>
<dbReference type="InterPro" id="IPR005829">
    <property type="entry name" value="Sugar_transporter_CS"/>
</dbReference>
<name>A0ABU6SIJ7_9FABA</name>
<feature type="transmembrane region" description="Helical" evidence="8">
    <location>
        <begin position="96"/>
        <end position="114"/>
    </location>
</feature>
<evidence type="ECO:0000256" key="6">
    <source>
        <dbReference type="ARBA" id="ARBA00023136"/>
    </source>
</evidence>
<evidence type="ECO:0000256" key="7">
    <source>
        <dbReference type="RuleBase" id="RU003346"/>
    </source>
</evidence>
<protein>
    <submittedName>
        <fullName evidence="10">Polyol transporter 4</fullName>
    </submittedName>
</protein>
<dbReference type="InterPro" id="IPR036259">
    <property type="entry name" value="MFS_trans_sf"/>
</dbReference>
<dbReference type="PROSITE" id="PS00217">
    <property type="entry name" value="SUGAR_TRANSPORT_2"/>
    <property type="match status" value="1"/>
</dbReference>
<comment type="similarity">
    <text evidence="2 7">Belongs to the major facilitator superfamily. Sugar transporter (TC 2.A.1.1) family.</text>
</comment>
<evidence type="ECO:0000256" key="8">
    <source>
        <dbReference type="SAM" id="Phobius"/>
    </source>
</evidence>
<feature type="transmembrane region" description="Helical" evidence="8">
    <location>
        <begin position="372"/>
        <end position="395"/>
    </location>
</feature>
<keyword evidence="5 8" id="KW-1133">Transmembrane helix</keyword>
<reference evidence="10 11" key="1">
    <citation type="journal article" date="2023" name="Plants (Basel)">
        <title>Bridging the Gap: Combining Genomics and Transcriptomics Approaches to Understand Stylosanthes scabra, an Orphan Legume from the Brazilian Caatinga.</title>
        <authorList>
            <person name="Ferreira-Neto J.R.C."/>
            <person name="da Silva M.D."/>
            <person name="Binneck E."/>
            <person name="de Melo N.F."/>
            <person name="da Silva R.H."/>
            <person name="de Melo A.L.T.M."/>
            <person name="Pandolfi V."/>
            <person name="Bustamante F.O."/>
            <person name="Brasileiro-Vidal A.C."/>
            <person name="Benko-Iseppon A.M."/>
        </authorList>
    </citation>
    <scope>NUCLEOTIDE SEQUENCE [LARGE SCALE GENOMIC DNA]</scope>
    <source>
        <tissue evidence="10">Leaves</tissue>
    </source>
</reference>
<feature type="transmembrane region" description="Helical" evidence="8">
    <location>
        <begin position="472"/>
        <end position="490"/>
    </location>
</feature>
<comment type="caution">
    <text evidence="10">The sequence shown here is derived from an EMBL/GenBank/DDBJ whole genome shotgun (WGS) entry which is preliminary data.</text>
</comment>
<dbReference type="InterPro" id="IPR050814">
    <property type="entry name" value="Myo-inositol_Transporter"/>
</dbReference>
<keyword evidence="3 7" id="KW-0813">Transport</keyword>